<feature type="transmembrane region" description="Helical" evidence="2">
    <location>
        <begin position="279"/>
        <end position="301"/>
    </location>
</feature>
<keyword evidence="2" id="KW-1133">Transmembrane helix</keyword>
<sequence length="432" mass="40833">MSQGGWGGGSGGGQGGGGYGQPPGGGGYGPPPGGGYGQPPVQPGGSYGQPPGQPGGGYGQPPGQPGGGYGQPPGQPGGGYGQPPGQPGGGYGQPPGQPGGGYGQPPGQPGGGYGQPPGQPGGGYGQPPGGSYGQPPGGGYGPPPGGGPPGGGYGPPPGGGPPGGGYGPPPGGGWGPPPGGGGWGQPPGGGFGAPPGGGGYGPPPGGGPYGAPPGMGGPTSWGAGDAASFGWERVKRDPAVIIGAVAVVGLAAGFPNVIGGGIQAALASDAPAVGSSIQVLMQLVGFVVGSYFAGGLSNLLLKVARGQPYAFNDILGGGRWFMSILGAQILTSLAIGVGMVFLLVPGILLALGLSMTNMCIVDKNLGAVDAMKESWRITTGHKGGIFVYGLLVFALVVAGMLACCVGTLVAGPIAALGYAYIYLRLTGQPTAS</sequence>
<feature type="compositionally biased region" description="Gly residues" evidence="1">
    <location>
        <begin position="207"/>
        <end position="219"/>
    </location>
</feature>
<feature type="compositionally biased region" description="Gly residues" evidence="1">
    <location>
        <begin position="180"/>
        <end position="200"/>
    </location>
</feature>
<dbReference type="AlphaFoldDB" id="A0A4P2R589"/>
<evidence type="ECO:0000259" key="3">
    <source>
        <dbReference type="Pfam" id="PF16058"/>
    </source>
</evidence>
<dbReference type="InterPro" id="IPR032059">
    <property type="entry name" value="Mucin-like"/>
</dbReference>
<proteinExistence type="predicted"/>
<feature type="compositionally biased region" description="Gly residues" evidence="1">
    <location>
        <begin position="1"/>
        <end position="28"/>
    </location>
</feature>
<feature type="transmembrane region" description="Helical" evidence="2">
    <location>
        <begin position="321"/>
        <end position="348"/>
    </location>
</feature>
<feature type="compositionally biased region" description="Pro residues" evidence="1">
    <location>
        <begin position="167"/>
        <end position="179"/>
    </location>
</feature>
<protein>
    <recommendedName>
        <fullName evidence="3">Mucin-like domain-containing protein</fullName>
    </recommendedName>
</protein>
<feature type="compositionally biased region" description="Gly residues" evidence="1">
    <location>
        <begin position="54"/>
        <end position="140"/>
    </location>
</feature>
<keyword evidence="2" id="KW-0812">Transmembrane</keyword>
<feature type="transmembrane region" description="Helical" evidence="2">
    <location>
        <begin position="239"/>
        <end position="259"/>
    </location>
</feature>
<dbReference type="RefSeq" id="WP_129580749.1">
    <property type="nucleotide sequence ID" value="NZ_CP012672.1"/>
</dbReference>
<name>A0A4P2R589_SORCE</name>
<feature type="domain" description="Mucin-like" evidence="3">
    <location>
        <begin position="31"/>
        <end position="98"/>
    </location>
</feature>
<evidence type="ECO:0000313" key="5">
    <source>
        <dbReference type="Proteomes" id="UP000295497"/>
    </source>
</evidence>
<organism evidence="4 5">
    <name type="scientific">Sorangium cellulosum</name>
    <name type="common">Polyangium cellulosum</name>
    <dbReference type="NCBI Taxonomy" id="56"/>
    <lineage>
        <taxon>Bacteria</taxon>
        <taxon>Pseudomonadati</taxon>
        <taxon>Myxococcota</taxon>
        <taxon>Polyangia</taxon>
        <taxon>Polyangiales</taxon>
        <taxon>Polyangiaceae</taxon>
        <taxon>Sorangium</taxon>
    </lineage>
</organism>
<evidence type="ECO:0000256" key="1">
    <source>
        <dbReference type="SAM" id="MobiDB-lite"/>
    </source>
</evidence>
<feature type="region of interest" description="Disordered" evidence="1">
    <location>
        <begin position="1"/>
        <end position="221"/>
    </location>
</feature>
<dbReference type="PANTHER" id="PTHR40076">
    <property type="entry name" value="MEMBRANE PROTEIN-RELATED"/>
    <property type="match status" value="1"/>
</dbReference>
<dbReference type="InterPro" id="IPR010380">
    <property type="entry name" value="DUF975"/>
</dbReference>
<evidence type="ECO:0000313" key="4">
    <source>
        <dbReference type="EMBL" id="AUX38274.1"/>
    </source>
</evidence>
<dbReference type="Pfam" id="PF16058">
    <property type="entry name" value="Mucin-like"/>
    <property type="match status" value="1"/>
</dbReference>
<keyword evidence="2" id="KW-0472">Membrane</keyword>
<dbReference type="EMBL" id="CP012672">
    <property type="protein sequence ID" value="AUX38274.1"/>
    <property type="molecule type" value="Genomic_DNA"/>
</dbReference>
<dbReference type="Proteomes" id="UP000295497">
    <property type="component" value="Chromosome"/>
</dbReference>
<dbReference type="PANTHER" id="PTHR40076:SF1">
    <property type="entry name" value="MEMBRANE PROTEIN"/>
    <property type="match status" value="1"/>
</dbReference>
<gene>
    <name evidence="4" type="ORF">SOCE836_105150</name>
</gene>
<evidence type="ECO:0000256" key="2">
    <source>
        <dbReference type="SAM" id="Phobius"/>
    </source>
</evidence>
<reference evidence="4 5" key="1">
    <citation type="submission" date="2015-09" db="EMBL/GenBank/DDBJ databases">
        <title>Sorangium comparison.</title>
        <authorList>
            <person name="Zaburannyi N."/>
            <person name="Bunk B."/>
            <person name="Overmann J."/>
            <person name="Mueller R."/>
        </authorList>
    </citation>
    <scope>NUCLEOTIDE SEQUENCE [LARGE SCALE GENOMIC DNA]</scope>
    <source>
        <strain evidence="4 5">So ce836</strain>
    </source>
</reference>
<feature type="transmembrane region" description="Helical" evidence="2">
    <location>
        <begin position="385"/>
        <end position="418"/>
    </location>
</feature>
<dbReference type="PRINTS" id="PR01871">
    <property type="entry name" value="ANNEXINVII"/>
</dbReference>
<accession>A0A4P2R589</accession>